<feature type="chain" id="PRO_5046647173" description="Serine protease" evidence="8">
    <location>
        <begin position="28"/>
        <end position="407"/>
    </location>
</feature>
<evidence type="ECO:0000256" key="8">
    <source>
        <dbReference type="SAM" id="SignalP"/>
    </source>
</evidence>
<dbReference type="InterPro" id="IPR034193">
    <property type="entry name" value="PCSK9_ProteinaseK-like"/>
</dbReference>
<feature type="domain" description="Inhibitor I9" evidence="10">
    <location>
        <begin position="51"/>
        <end position="117"/>
    </location>
</feature>
<evidence type="ECO:0008006" key="13">
    <source>
        <dbReference type="Google" id="ProtNLM"/>
    </source>
</evidence>
<feature type="active site" description="Charge relay system" evidence="5">
    <location>
        <position position="195"/>
    </location>
</feature>
<dbReference type="PRINTS" id="PR00723">
    <property type="entry name" value="SUBTILISIN"/>
</dbReference>
<comment type="caution">
    <text evidence="11">The sequence shown here is derived from an EMBL/GenBank/DDBJ whole genome shotgun (WGS) entry which is preliminary data.</text>
</comment>
<feature type="compositionally biased region" description="Polar residues" evidence="7">
    <location>
        <begin position="118"/>
        <end position="129"/>
    </location>
</feature>
<dbReference type="PANTHER" id="PTHR43806:SF11">
    <property type="entry name" value="CEREVISIN-RELATED"/>
    <property type="match status" value="1"/>
</dbReference>
<feature type="region of interest" description="Disordered" evidence="7">
    <location>
        <begin position="116"/>
        <end position="135"/>
    </location>
</feature>
<feature type="active site" description="Charge relay system" evidence="5">
    <location>
        <position position="348"/>
    </location>
</feature>
<dbReference type="Pfam" id="PF05922">
    <property type="entry name" value="Inhibitor_I9"/>
    <property type="match status" value="1"/>
</dbReference>
<evidence type="ECO:0000256" key="5">
    <source>
        <dbReference type="PROSITE-ProRule" id="PRU01240"/>
    </source>
</evidence>
<gene>
    <name evidence="11" type="ORF">GCM10010394_18160</name>
</gene>
<feature type="active site" description="Charge relay system" evidence="5">
    <location>
        <position position="162"/>
    </location>
</feature>
<dbReference type="InterPro" id="IPR022398">
    <property type="entry name" value="Peptidase_S8_His-AS"/>
</dbReference>
<reference evidence="11 12" key="1">
    <citation type="journal article" date="2019" name="Int. J. Syst. Evol. Microbiol.">
        <title>The Global Catalogue of Microorganisms (GCM) 10K type strain sequencing project: providing services to taxonomists for standard genome sequencing and annotation.</title>
        <authorList>
            <consortium name="The Broad Institute Genomics Platform"/>
            <consortium name="The Broad Institute Genome Sequencing Center for Infectious Disease"/>
            <person name="Wu L."/>
            <person name="Ma J."/>
        </authorList>
    </citation>
    <scope>NUCLEOTIDE SEQUENCE [LARGE SCALE GENOMIC DNA]</scope>
    <source>
        <strain evidence="11 12">JCM 5067</strain>
    </source>
</reference>
<dbReference type="PROSITE" id="PS00137">
    <property type="entry name" value="SUBTILASE_HIS"/>
    <property type="match status" value="1"/>
</dbReference>
<organism evidence="11 12">
    <name type="scientific">Streptomyces crystallinus</name>
    <dbReference type="NCBI Taxonomy" id="68191"/>
    <lineage>
        <taxon>Bacteria</taxon>
        <taxon>Bacillati</taxon>
        <taxon>Actinomycetota</taxon>
        <taxon>Actinomycetes</taxon>
        <taxon>Kitasatosporales</taxon>
        <taxon>Streptomycetaceae</taxon>
        <taxon>Streptomyces</taxon>
    </lineage>
</organism>
<dbReference type="RefSeq" id="WP_344072062.1">
    <property type="nucleotide sequence ID" value="NZ_BAAACA010000009.1"/>
</dbReference>
<dbReference type="PROSITE" id="PS00136">
    <property type="entry name" value="SUBTILASE_ASP"/>
    <property type="match status" value="1"/>
</dbReference>
<dbReference type="PROSITE" id="PS51892">
    <property type="entry name" value="SUBTILASE"/>
    <property type="match status" value="1"/>
</dbReference>
<dbReference type="Gene3D" id="3.30.70.80">
    <property type="entry name" value="Peptidase S8 propeptide/proteinase inhibitor I9"/>
    <property type="match status" value="1"/>
</dbReference>
<name>A0ABN1FF90_9ACTN</name>
<evidence type="ECO:0000259" key="9">
    <source>
        <dbReference type="Pfam" id="PF00082"/>
    </source>
</evidence>
<dbReference type="InterPro" id="IPR036852">
    <property type="entry name" value="Peptidase_S8/S53_dom_sf"/>
</dbReference>
<evidence type="ECO:0000313" key="11">
    <source>
        <dbReference type="EMBL" id="GAA0589174.1"/>
    </source>
</evidence>
<comment type="similarity">
    <text evidence="1 5 6">Belongs to the peptidase S8 family.</text>
</comment>
<dbReference type="SUPFAM" id="SSF52743">
    <property type="entry name" value="Subtilisin-like"/>
    <property type="match status" value="1"/>
</dbReference>
<evidence type="ECO:0000256" key="7">
    <source>
        <dbReference type="SAM" id="MobiDB-lite"/>
    </source>
</evidence>
<keyword evidence="2 5" id="KW-0645">Protease</keyword>
<evidence type="ECO:0000256" key="6">
    <source>
        <dbReference type="RuleBase" id="RU003355"/>
    </source>
</evidence>
<dbReference type="InterPro" id="IPR015500">
    <property type="entry name" value="Peptidase_S8_subtilisin-rel"/>
</dbReference>
<accession>A0ABN1FF90</accession>
<dbReference type="InterPro" id="IPR023828">
    <property type="entry name" value="Peptidase_S8_Ser-AS"/>
</dbReference>
<evidence type="ECO:0000313" key="12">
    <source>
        <dbReference type="Proteomes" id="UP001500668"/>
    </source>
</evidence>
<dbReference type="EMBL" id="BAAACA010000009">
    <property type="protein sequence ID" value="GAA0589174.1"/>
    <property type="molecule type" value="Genomic_DNA"/>
</dbReference>
<dbReference type="PANTHER" id="PTHR43806">
    <property type="entry name" value="PEPTIDASE S8"/>
    <property type="match status" value="1"/>
</dbReference>
<proteinExistence type="inferred from homology"/>
<keyword evidence="8" id="KW-0732">Signal</keyword>
<dbReference type="CDD" id="cd04077">
    <property type="entry name" value="Peptidases_S8_PCSK9_ProteinaseK_like"/>
    <property type="match status" value="1"/>
</dbReference>
<evidence type="ECO:0000259" key="10">
    <source>
        <dbReference type="Pfam" id="PF05922"/>
    </source>
</evidence>
<feature type="region of interest" description="Disordered" evidence="7">
    <location>
        <begin position="383"/>
        <end position="407"/>
    </location>
</feature>
<sequence length="407" mass="41693">MHARARLCALTALLATASVLPLHLAHAANRPPAGASPPAGVRQIPDAIGGRYIVVLDDRTAAAGSPAAAAEHLTRLHGGTVRHTYGTVLHGYAADMTAEQASATAADPTVAYVEQDAAQHSSTTQSNPPSWGLDRIDQRTLPLDKSYTYATTASNVTVYLVDSGLRTTHTQFQGRASIGVDEVGDGRGGQDCLGHGTHVAGTVGGKDYGVAKGVKLVAVRVTDCHDSAGTSAIIAAADWITAHAARPAVVNMSLNSTSVISSEDTAIKKSIAAGITWVVSSGNKNTDACRNSPGDIAEAVVVNNADSSDKRRSDSDYGRCTDLFAPGTGINSAWNSGDTATKALSGTSMAAPHVTGAAALWVSAHPDARPADVQRQLTDTATQGAVSNAGSGTPNRLLYTGATTARN</sequence>
<dbReference type="InterPro" id="IPR000209">
    <property type="entry name" value="Peptidase_S8/S53_dom"/>
</dbReference>
<dbReference type="InterPro" id="IPR010259">
    <property type="entry name" value="S8pro/Inhibitor_I9"/>
</dbReference>
<evidence type="ECO:0000256" key="4">
    <source>
        <dbReference type="ARBA" id="ARBA00022825"/>
    </source>
</evidence>
<dbReference type="PROSITE" id="PS00138">
    <property type="entry name" value="SUBTILASE_SER"/>
    <property type="match status" value="1"/>
</dbReference>
<feature type="signal peptide" evidence="8">
    <location>
        <begin position="1"/>
        <end position="27"/>
    </location>
</feature>
<evidence type="ECO:0000256" key="3">
    <source>
        <dbReference type="ARBA" id="ARBA00022801"/>
    </source>
</evidence>
<evidence type="ECO:0000256" key="1">
    <source>
        <dbReference type="ARBA" id="ARBA00011073"/>
    </source>
</evidence>
<dbReference type="InterPro" id="IPR037045">
    <property type="entry name" value="S8pro/Inhibitor_I9_sf"/>
</dbReference>
<dbReference type="Gene3D" id="3.40.50.200">
    <property type="entry name" value="Peptidase S8/S53 domain"/>
    <property type="match status" value="1"/>
</dbReference>
<dbReference type="InterPro" id="IPR050131">
    <property type="entry name" value="Peptidase_S8_subtilisin-like"/>
</dbReference>
<dbReference type="Pfam" id="PF00082">
    <property type="entry name" value="Peptidase_S8"/>
    <property type="match status" value="1"/>
</dbReference>
<keyword evidence="3 5" id="KW-0378">Hydrolase</keyword>
<feature type="compositionally biased region" description="Polar residues" evidence="7">
    <location>
        <begin position="383"/>
        <end position="394"/>
    </location>
</feature>
<dbReference type="Proteomes" id="UP001500668">
    <property type="component" value="Unassembled WGS sequence"/>
</dbReference>
<keyword evidence="12" id="KW-1185">Reference proteome</keyword>
<evidence type="ECO:0000256" key="2">
    <source>
        <dbReference type="ARBA" id="ARBA00022670"/>
    </source>
</evidence>
<keyword evidence="4 5" id="KW-0720">Serine protease</keyword>
<dbReference type="SUPFAM" id="SSF54897">
    <property type="entry name" value="Protease propeptides/inhibitors"/>
    <property type="match status" value="1"/>
</dbReference>
<feature type="domain" description="Peptidase S8/S53" evidence="9">
    <location>
        <begin position="154"/>
        <end position="385"/>
    </location>
</feature>
<protein>
    <recommendedName>
        <fullName evidence="13">Serine protease</fullName>
    </recommendedName>
</protein>
<dbReference type="InterPro" id="IPR023827">
    <property type="entry name" value="Peptidase_S8_Asp-AS"/>
</dbReference>